<keyword evidence="1" id="KW-0812">Transmembrane</keyword>
<keyword evidence="1" id="KW-1133">Transmembrane helix</keyword>
<dbReference type="Proteomes" id="UP000435243">
    <property type="component" value="Unassembled WGS sequence"/>
</dbReference>
<keyword evidence="3" id="KW-1185">Reference proteome</keyword>
<dbReference type="OrthoDB" id="7433080at2"/>
<dbReference type="AlphaFoldDB" id="A0A844ZLZ0"/>
<evidence type="ECO:0000256" key="1">
    <source>
        <dbReference type="SAM" id="Phobius"/>
    </source>
</evidence>
<evidence type="ECO:0000313" key="3">
    <source>
        <dbReference type="Proteomes" id="UP000435243"/>
    </source>
</evidence>
<dbReference type="EMBL" id="WTYY01000003">
    <property type="protein sequence ID" value="MXO88332.1"/>
    <property type="molecule type" value="Genomic_DNA"/>
</dbReference>
<keyword evidence="1" id="KW-0472">Membrane</keyword>
<protein>
    <submittedName>
        <fullName evidence="2">Uncharacterized protein</fullName>
    </submittedName>
</protein>
<name>A0A844ZLZ0_9SPHN</name>
<gene>
    <name evidence="2" type="ORF">GRI32_06230</name>
</gene>
<proteinExistence type="predicted"/>
<organism evidence="2 3">
    <name type="scientific">Alteraurantiacibacter aestuarii</name>
    <dbReference type="NCBI Taxonomy" id="650004"/>
    <lineage>
        <taxon>Bacteria</taxon>
        <taxon>Pseudomonadati</taxon>
        <taxon>Pseudomonadota</taxon>
        <taxon>Alphaproteobacteria</taxon>
        <taxon>Sphingomonadales</taxon>
        <taxon>Erythrobacteraceae</taxon>
        <taxon>Alteraurantiacibacter</taxon>
    </lineage>
</organism>
<accession>A0A844ZLZ0</accession>
<comment type="caution">
    <text evidence="2">The sequence shown here is derived from an EMBL/GenBank/DDBJ whole genome shotgun (WGS) entry which is preliminary data.</text>
</comment>
<evidence type="ECO:0000313" key="2">
    <source>
        <dbReference type="EMBL" id="MXO88332.1"/>
    </source>
</evidence>
<reference evidence="2 3" key="1">
    <citation type="submission" date="2019-12" db="EMBL/GenBank/DDBJ databases">
        <title>Genomic-based taxomic classification of the family Erythrobacteraceae.</title>
        <authorList>
            <person name="Xu L."/>
        </authorList>
    </citation>
    <scope>NUCLEOTIDE SEQUENCE [LARGE SCALE GENOMIC DNA]</scope>
    <source>
        <strain evidence="2 3">JCM 16339</strain>
    </source>
</reference>
<feature type="transmembrane region" description="Helical" evidence="1">
    <location>
        <begin position="52"/>
        <end position="71"/>
    </location>
</feature>
<sequence length="72" mass="8062">MSLLKAIPIGIFFTLLIALFMGSGGTTGGQLNIRSFDVDIAMLGLDFKLYWSWMLFLGGTFLFWVLIFMMGD</sequence>